<feature type="non-terminal residue" evidence="1">
    <location>
        <position position="29"/>
    </location>
</feature>
<evidence type="ECO:0000313" key="2">
    <source>
        <dbReference type="Proteomes" id="UP000708208"/>
    </source>
</evidence>
<keyword evidence="2" id="KW-1185">Reference proteome</keyword>
<organism evidence="1 2">
    <name type="scientific">Allacma fusca</name>
    <dbReference type="NCBI Taxonomy" id="39272"/>
    <lineage>
        <taxon>Eukaryota</taxon>
        <taxon>Metazoa</taxon>
        <taxon>Ecdysozoa</taxon>
        <taxon>Arthropoda</taxon>
        <taxon>Hexapoda</taxon>
        <taxon>Collembola</taxon>
        <taxon>Symphypleona</taxon>
        <taxon>Sminthuridae</taxon>
        <taxon>Allacma</taxon>
    </lineage>
</organism>
<dbReference type="AlphaFoldDB" id="A0A8J2L5W9"/>
<dbReference type="Proteomes" id="UP000708208">
    <property type="component" value="Unassembled WGS sequence"/>
</dbReference>
<feature type="non-terminal residue" evidence="1">
    <location>
        <position position="1"/>
    </location>
</feature>
<reference evidence="1" key="1">
    <citation type="submission" date="2021-06" db="EMBL/GenBank/DDBJ databases">
        <authorList>
            <person name="Hodson N. C."/>
            <person name="Mongue J. A."/>
            <person name="Jaron S. K."/>
        </authorList>
    </citation>
    <scope>NUCLEOTIDE SEQUENCE</scope>
</reference>
<proteinExistence type="predicted"/>
<sequence>QGGKRKVKHFEGEVLTLSKITRSDMGAYL</sequence>
<protein>
    <submittedName>
        <fullName evidence="1">Uncharacterized protein</fullName>
    </submittedName>
</protein>
<name>A0A8J2L5W9_9HEXA</name>
<gene>
    <name evidence="1" type="ORF">AFUS01_LOCUS26686</name>
</gene>
<accession>A0A8J2L5W9</accession>
<evidence type="ECO:0000313" key="1">
    <source>
        <dbReference type="EMBL" id="CAG7816049.1"/>
    </source>
</evidence>
<dbReference type="EMBL" id="CAJVCH010359509">
    <property type="protein sequence ID" value="CAG7816049.1"/>
    <property type="molecule type" value="Genomic_DNA"/>
</dbReference>
<comment type="caution">
    <text evidence="1">The sequence shown here is derived from an EMBL/GenBank/DDBJ whole genome shotgun (WGS) entry which is preliminary data.</text>
</comment>